<keyword evidence="2" id="KW-1185">Reference proteome</keyword>
<evidence type="ECO:0000313" key="2">
    <source>
        <dbReference type="Proteomes" id="UP001177260"/>
    </source>
</evidence>
<organism evidence="1 2">
    <name type="scientific">Aspergillus melleus</name>
    <dbReference type="NCBI Taxonomy" id="138277"/>
    <lineage>
        <taxon>Eukaryota</taxon>
        <taxon>Fungi</taxon>
        <taxon>Dikarya</taxon>
        <taxon>Ascomycota</taxon>
        <taxon>Pezizomycotina</taxon>
        <taxon>Eurotiomycetes</taxon>
        <taxon>Eurotiomycetidae</taxon>
        <taxon>Eurotiales</taxon>
        <taxon>Aspergillaceae</taxon>
        <taxon>Aspergillus</taxon>
        <taxon>Aspergillus subgen. Circumdati</taxon>
    </lineage>
</organism>
<comment type="caution">
    <text evidence="1">The sequence shown here is derived from an EMBL/GenBank/DDBJ whole genome shotgun (WGS) entry which is preliminary data.</text>
</comment>
<dbReference type="Proteomes" id="UP001177260">
    <property type="component" value="Unassembled WGS sequence"/>
</dbReference>
<name>A0ACC3B9V0_9EURO</name>
<reference evidence="1 2" key="1">
    <citation type="journal article" date="2023" name="ACS Omega">
        <title>Identification of the Neoaspergillic Acid Biosynthesis Gene Cluster by Establishing an In Vitro CRISPR-Ribonucleoprotein Genetic System in Aspergillus melleus.</title>
        <authorList>
            <person name="Yuan B."/>
            <person name="Grau M.F."/>
            <person name="Murata R.M."/>
            <person name="Torok T."/>
            <person name="Venkateswaran K."/>
            <person name="Stajich J.E."/>
            <person name="Wang C.C.C."/>
        </authorList>
    </citation>
    <scope>NUCLEOTIDE SEQUENCE [LARGE SCALE GENOMIC DNA]</scope>
    <source>
        <strain evidence="1 2">IMV 1140</strain>
    </source>
</reference>
<proteinExistence type="predicted"/>
<accession>A0ACC3B9V0</accession>
<evidence type="ECO:0000313" key="1">
    <source>
        <dbReference type="EMBL" id="KAK1147206.1"/>
    </source>
</evidence>
<dbReference type="EMBL" id="JAOPJF010000013">
    <property type="protein sequence ID" value="KAK1147206.1"/>
    <property type="molecule type" value="Genomic_DNA"/>
</dbReference>
<gene>
    <name evidence="1" type="ORF">N8T08_001945</name>
</gene>
<sequence length="147" mass="16400">MANETSGLEPTACDTQILSLVLQDQGPTQPKHWLLYVALADEKEPGGRCYQVTGNPLCMVYWAPDKLINIKKSKSYFGTVELTGVTEKEAAMVQEIASQEQPPRARGWSSRTENCQGWTVRVLNKLNERGVVPQSKIRSVESMMESI</sequence>
<protein>
    <submittedName>
        <fullName evidence="1">Uncharacterized protein</fullName>
    </submittedName>
</protein>